<evidence type="ECO:0000313" key="2">
    <source>
        <dbReference type="EnsemblPlants" id="KQL26819"/>
    </source>
</evidence>
<evidence type="ECO:0000313" key="3">
    <source>
        <dbReference type="Proteomes" id="UP000004995"/>
    </source>
</evidence>
<reference evidence="3" key="1">
    <citation type="journal article" date="2012" name="Nat. Biotechnol.">
        <title>Reference genome sequence of the model plant Setaria.</title>
        <authorList>
            <person name="Bennetzen J.L."/>
            <person name="Schmutz J."/>
            <person name="Wang H."/>
            <person name="Percifield R."/>
            <person name="Hawkins J."/>
            <person name="Pontaroli A.C."/>
            <person name="Estep M."/>
            <person name="Feng L."/>
            <person name="Vaughn J.N."/>
            <person name="Grimwood J."/>
            <person name="Jenkins J."/>
            <person name="Barry K."/>
            <person name="Lindquist E."/>
            <person name="Hellsten U."/>
            <person name="Deshpande S."/>
            <person name="Wang X."/>
            <person name="Wu X."/>
            <person name="Mitros T."/>
            <person name="Triplett J."/>
            <person name="Yang X."/>
            <person name="Ye C.Y."/>
            <person name="Mauro-Herrera M."/>
            <person name="Wang L."/>
            <person name="Li P."/>
            <person name="Sharma M."/>
            <person name="Sharma R."/>
            <person name="Ronald P.C."/>
            <person name="Panaud O."/>
            <person name="Kellogg E.A."/>
            <person name="Brutnell T.P."/>
            <person name="Doust A.N."/>
            <person name="Tuskan G.A."/>
            <person name="Rokhsar D."/>
            <person name="Devos K.M."/>
        </authorList>
    </citation>
    <scope>NUCLEOTIDE SEQUENCE [LARGE SCALE GENOMIC DNA]</scope>
    <source>
        <strain evidence="3">cv. Yugu1</strain>
    </source>
</reference>
<accession>K4A3Y9</accession>
<dbReference type="HOGENOM" id="CLU_3320931_0_0_1"/>
<dbReference type="EMBL" id="AGNK02001347">
    <property type="status" value="NOT_ANNOTATED_CDS"/>
    <property type="molecule type" value="Genomic_DNA"/>
</dbReference>
<evidence type="ECO:0000256" key="1">
    <source>
        <dbReference type="SAM" id="MobiDB-lite"/>
    </source>
</evidence>
<dbReference type="Proteomes" id="UP000004995">
    <property type="component" value="Unassembled WGS sequence"/>
</dbReference>
<sequence>MTEPSHPAAAAAASNRESNSRILGKISNFQQTNCRSSTI</sequence>
<feature type="region of interest" description="Disordered" evidence="1">
    <location>
        <begin position="1"/>
        <end position="39"/>
    </location>
</feature>
<dbReference type="AlphaFoldDB" id="K4A3Y9"/>
<protein>
    <submittedName>
        <fullName evidence="2">Uncharacterized protein</fullName>
    </submittedName>
</protein>
<dbReference type="InParanoid" id="K4A3Y9"/>
<name>K4A3Y9_SETIT</name>
<dbReference type="Gramene" id="KQL26819">
    <property type="protein sequence ID" value="KQL26819"/>
    <property type="gene ID" value="SETIT_033592mg"/>
</dbReference>
<reference evidence="2" key="2">
    <citation type="submission" date="2018-08" db="UniProtKB">
        <authorList>
            <consortium name="EnsemblPlants"/>
        </authorList>
    </citation>
    <scope>IDENTIFICATION</scope>
    <source>
        <strain evidence="2">Yugu1</strain>
    </source>
</reference>
<organism evidence="2 3">
    <name type="scientific">Setaria italica</name>
    <name type="common">Foxtail millet</name>
    <name type="synonym">Panicum italicum</name>
    <dbReference type="NCBI Taxonomy" id="4555"/>
    <lineage>
        <taxon>Eukaryota</taxon>
        <taxon>Viridiplantae</taxon>
        <taxon>Streptophyta</taxon>
        <taxon>Embryophyta</taxon>
        <taxon>Tracheophyta</taxon>
        <taxon>Spermatophyta</taxon>
        <taxon>Magnoliopsida</taxon>
        <taxon>Liliopsida</taxon>
        <taxon>Poales</taxon>
        <taxon>Poaceae</taxon>
        <taxon>PACMAD clade</taxon>
        <taxon>Panicoideae</taxon>
        <taxon>Panicodae</taxon>
        <taxon>Paniceae</taxon>
        <taxon>Cenchrinae</taxon>
        <taxon>Setaria</taxon>
    </lineage>
</organism>
<proteinExistence type="predicted"/>
<keyword evidence="3" id="KW-1185">Reference proteome</keyword>
<dbReference type="EnsemblPlants" id="KQL26819">
    <property type="protein sequence ID" value="KQL26819"/>
    <property type="gene ID" value="SETIT_033592mg"/>
</dbReference>
<feature type="compositionally biased region" description="Polar residues" evidence="1">
    <location>
        <begin position="15"/>
        <end position="39"/>
    </location>
</feature>